<dbReference type="EMBL" id="JH668280">
    <property type="protein sequence ID" value="KAG6440498.1"/>
    <property type="molecule type" value="Genomic_DNA"/>
</dbReference>
<dbReference type="PANTHER" id="PTHR13986:SF8">
    <property type="entry name" value="PROLYL 3-HYDROXYLASE 1-LIKE PROTEIN"/>
    <property type="match status" value="1"/>
</dbReference>
<keyword evidence="7" id="KW-1185">Reference proteome</keyword>
<comment type="similarity">
    <text evidence="1">Belongs to the leprecan family.</text>
</comment>
<dbReference type="GO" id="GO:0005518">
    <property type="term" value="F:collagen binding"/>
    <property type="evidence" value="ECO:0007669"/>
    <property type="project" value="TreeGrafter"/>
</dbReference>
<dbReference type="InterPro" id="IPR011990">
    <property type="entry name" value="TPR-like_helical_dom_sf"/>
</dbReference>
<organism evidence="6 7">
    <name type="scientific">Manduca sexta</name>
    <name type="common">Tobacco hawkmoth</name>
    <name type="synonym">Tobacco hornworm</name>
    <dbReference type="NCBI Taxonomy" id="7130"/>
    <lineage>
        <taxon>Eukaryota</taxon>
        <taxon>Metazoa</taxon>
        <taxon>Ecdysozoa</taxon>
        <taxon>Arthropoda</taxon>
        <taxon>Hexapoda</taxon>
        <taxon>Insecta</taxon>
        <taxon>Pterygota</taxon>
        <taxon>Neoptera</taxon>
        <taxon>Endopterygota</taxon>
        <taxon>Lepidoptera</taxon>
        <taxon>Glossata</taxon>
        <taxon>Ditrysia</taxon>
        <taxon>Bombycoidea</taxon>
        <taxon>Sphingidae</taxon>
        <taxon>Sphinginae</taxon>
        <taxon>Sphingini</taxon>
        <taxon>Manduca</taxon>
    </lineage>
</organism>
<proteinExistence type="inferred from homology"/>
<reference evidence="6" key="2">
    <citation type="submission" date="2020-12" db="EMBL/GenBank/DDBJ databases">
        <authorList>
            <person name="Kanost M."/>
        </authorList>
    </citation>
    <scope>NUCLEOTIDE SEQUENCE</scope>
</reference>
<dbReference type="Gene3D" id="1.25.40.10">
    <property type="entry name" value="Tetratricopeptide repeat domain"/>
    <property type="match status" value="2"/>
</dbReference>
<keyword evidence="3" id="KW-0325">Glycoprotein</keyword>
<evidence type="ECO:0000256" key="3">
    <source>
        <dbReference type="ARBA" id="ARBA00023180"/>
    </source>
</evidence>
<feature type="signal peptide" evidence="4">
    <location>
        <begin position="1"/>
        <end position="20"/>
    </location>
</feature>
<dbReference type="PANTHER" id="PTHR13986">
    <property type="entry name" value="PROTEIN LYSINE HYDROXYLATION COMPLEX COMPONENT"/>
    <property type="match status" value="1"/>
</dbReference>
<evidence type="ECO:0000313" key="6">
    <source>
        <dbReference type="EMBL" id="KAG6440498.1"/>
    </source>
</evidence>
<name>A0A921YJQ0_MANSE</name>
<reference evidence="6" key="1">
    <citation type="journal article" date="2016" name="Insect Biochem. Mol. Biol.">
        <title>Multifaceted biological insights from a draft genome sequence of the tobacco hornworm moth, Manduca sexta.</title>
        <authorList>
            <person name="Kanost M.R."/>
            <person name="Arrese E.L."/>
            <person name="Cao X."/>
            <person name="Chen Y.R."/>
            <person name="Chellapilla S."/>
            <person name="Goldsmith M.R."/>
            <person name="Grosse-Wilde E."/>
            <person name="Heckel D.G."/>
            <person name="Herndon N."/>
            <person name="Jiang H."/>
            <person name="Papanicolaou A."/>
            <person name="Qu J."/>
            <person name="Soulages J.L."/>
            <person name="Vogel H."/>
            <person name="Walters J."/>
            <person name="Waterhouse R.M."/>
            <person name="Ahn S.J."/>
            <person name="Almeida F.C."/>
            <person name="An C."/>
            <person name="Aqrawi P."/>
            <person name="Bretschneider A."/>
            <person name="Bryant W.B."/>
            <person name="Bucks S."/>
            <person name="Chao H."/>
            <person name="Chevignon G."/>
            <person name="Christen J.M."/>
            <person name="Clarke D.F."/>
            <person name="Dittmer N.T."/>
            <person name="Ferguson L.C.F."/>
            <person name="Garavelou S."/>
            <person name="Gordon K.H.J."/>
            <person name="Gunaratna R.T."/>
            <person name="Han Y."/>
            <person name="Hauser F."/>
            <person name="He Y."/>
            <person name="Heidel-Fischer H."/>
            <person name="Hirsh A."/>
            <person name="Hu Y."/>
            <person name="Jiang H."/>
            <person name="Kalra D."/>
            <person name="Klinner C."/>
            <person name="Konig C."/>
            <person name="Kovar C."/>
            <person name="Kroll A.R."/>
            <person name="Kuwar S.S."/>
            <person name="Lee S.L."/>
            <person name="Lehman R."/>
            <person name="Li K."/>
            <person name="Li Z."/>
            <person name="Liang H."/>
            <person name="Lovelace S."/>
            <person name="Lu Z."/>
            <person name="Mansfield J.H."/>
            <person name="McCulloch K.J."/>
            <person name="Mathew T."/>
            <person name="Morton B."/>
            <person name="Muzny D.M."/>
            <person name="Neunemann D."/>
            <person name="Ongeri F."/>
            <person name="Pauchet Y."/>
            <person name="Pu L.L."/>
            <person name="Pyrousis I."/>
            <person name="Rao X.J."/>
            <person name="Redding A."/>
            <person name="Roesel C."/>
            <person name="Sanchez-Gracia A."/>
            <person name="Schaack S."/>
            <person name="Shukla A."/>
            <person name="Tetreau G."/>
            <person name="Wang Y."/>
            <person name="Xiong G.H."/>
            <person name="Traut W."/>
            <person name="Walsh T.K."/>
            <person name="Worley K.C."/>
            <person name="Wu D."/>
            <person name="Wu W."/>
            <person name="Wu Y.Q."/>
            <person name="Zhang X."/>
            <person name="Zou Z."/>
            <person name="Zucker H."/>
            <person name="Briscoe A.D."/>
            <person name="Burmester T."/>
            <person name="Clem R.J."/>
            <person name="Feyereisen R."/>
            <person name="Grimmelikhuijzen C.J.P."/>
            <person name="Hamodrakas S.J."/>
            <person name="Hansson B.S."/>
            <person name="Huguet E."/>
            <person name="Jermiin L.S."/>
            <person name="Lan Q."/>
            <person name="Lehman H.K."/>
            <person name="Lorenzen M."/>
            <person name="Merzendorfer H."/>
            <person name="Michalopoulos I."/>
            <person name="Morton D.B."/>
            <person name="Muthukrishnan S."/>
            <person name="Oakeshott J.G."/>
            <person name="Palmer W."/>
            <person name="Park Y."/>
            <person name="Passarelli A.L."/>
            <person name="Rozas J."/>
            <person name="Schwartz L.M."/>
            <person name="Smith W."/>
            <person name="Southgate A."/>
            <person name="Vilcinskas A."/>
            <person name="Vogt R."/>
            <person name="Wang P."/>
            <person name="Werren J."/>
            <person name="Yu X.Q."/>
            <person name="Zhou J.J."/>
            <person name="Brown S.J."/>
            <person name="Scherer S.E."/>
            <person name="Richards S."/>
            <person name="Blissard G.W."/>
        </authorList>
    </citation>
    <scope>NUCLEOTIDE SEQUENCE</scope>
</reference>
<evidence type="ECO:0000313" key="7">
    <source>
        <dbReference type="Proteomes" id="UP000791440"/>
    </source>
</evidence>
<dbReference type="GO" id="GO:0030199">
    <property type="term" value="P:collagen fibril organization"/>
    <property type="evidence" value="ECO:0007669"/>
    <property type="project" value="TreeGrafter"/>
</dbReference>
<evidence type="ECO:0000259" key="5">
    <source>
        <dbReference type="Pfam" id="PF23557"/>
    </source>
</evidence>
<dbReference type="InterPro" id="IPR056585">
    <property type="entry name" value="Leprecan_dom"/>
</dbReference>
<keyword evidence="2 4" id="KW-0732">Signal</keyword>
<dbReference type="Pfam" id="PF23557">
    <property type="entry name" value="TPR_leprecan"/>
    <property type="match status" value="1"/>
</dbReference>
<dbReference type="GO" id="GO:0005783">
    <property type="term" value="C:endoplasmic reticulum"/>
    <property type="evidence" value="ECO:0007669"/>
    <property type="project" value="TreeGrafter"/>
</dbReference>
<sequence>MGKFNFRLLLLTSAILLSDCIKLKLLEKSYKKGLKAYTEERWSECISQFEESLHLYKLYKSLITNCRFKCNNHPYSTDVKESIEDLQFVETYFKRTDCLYQCQNQAFEDLKINGDIDDSLLRNMQNRRPYEYLHMCYYEMNALPKAASAAYTFLIGNPNDKAMQGNLQYYAQQPEVDMNELVDFEGDDYVQLYRLGIKAYNQKNWADTVANLEEVLTDYFSAENICRMECERLQDLYSSTEYVISISNNMASLLHCRQQCQNKLKPLNYNSGVEFVADVLNYLQISYYYLERYNDAAKLVTTYLVLIPKDEDMLENKHIYSSLVDDKAFIERTDVVHYYKRDNYEKKLLNIFYQGQNDNSIDSNSI</sequence>
<evidence type="ECO:0000256" key="4">
    <source>
        <dbReference type="SAM" id="SignalP"/>
    </source>
</evidence>
<evidence type="ECO:0000256" key="1">
    <source>
        <dbReference type="ARBA" id="ARBA00006487"/>
    </source>
</evidence>
<gene>
    <name evidence="6" type="ORF">O3G_MSEX001313</name>
</gene>
<dbReference type="InterPro" id="IPR052284">
    <property type="entry name" value="Collagen_mod_leprecan"/>
</dbReference>
<protein>
    <recommendedName>
        <fullName evidence="5">Leprecan-like alpha-helical domain-containing protein</fullName>
    </recommendedName>
</protein>
<feature type="chain" id="PRO_5036811955" description="Leprecan-like alpha-helical domain-containing protein" evidence="4">
    <location>
        <begin position="21"/>
        <end position="366"/>
    </location>
</feature>
<accession>A0A921YJQ0</accession>
<dbReference type="AlphaFoldDB" id="A0A921YJQ0"/>
<feature type="domain" description="Leprecan-like alpha-helical" evidence="5">
    <location>
        <begin position="27"/>
        <end position="322"/>
    </location>
</feature>
<comment type="caution">
    <text evidence="6">The sequence shown here is derived from an EMBL/GenBank/DDBJ whole genome shotgun (WGS) entry which is preliminary data.</text>
</comment>
<dbReference type="Proteomes" id="UP000791440">
    <property type="component" value="Unassembled WGS sequence"/>
</dbReference>
<evidence type="ECO:0000256" key="2">
    <source>
        <dbReference type="ARBA" id="ARBA00022729"/>
    </source>
</evidence>